<keyword evidence="2" id="KW-0808">Transferase</keyword>
<dbReference type="EMBL" id="DRZM01000055">
    <property type="protein sequence ID" value="HHP04434.1"/>
    <property type="molecule type" value="Genomic_DNA"/>
</dbReference>
<name>A0A7J3X5L1_THEPE</name>
<comment type="similarity">
    <text evidence="1">Belongs to the DegT/DnrJ/EryC1 family.</text>
</comment>
<dbReference type="Pfam" id="PF01041">
    <property type="entry name" value="DegT_DnrJ_EryC1"/>
    <property type="match status" value="1"/>
</dbReference>
<protein>
    <submittedName>
        <fullName evidence="2">DegT/DnrJ/EryC1/StrS family aminotransferase</fullName>
    </submittedName>
</protein>
<dbReference type="InterPro" id="IPR000653">
    <property type="entry name" value="DegT/StrS_aminotransferase"/>
</dbReference>
<dbReference type="PANTHER" id="PTHR30244:SF34">
    <property type="entry name" value="DTDP-4-AMINO-4,6-DIDEOXYGALACTOSE TRANSAMINASE"/>
    <property type="match status" value="1"/>
</dbReference>
<dbReference type="InterPro" id="IPR015424">
    <property type="entry name" value="PyrdxlP-dep_Trfase"/>
</dbReference>
<dbReference type="SUPFAM" id="SSF53383">
    <property type="entry name" value="PLP-dependent transferases"/>
    <property type="match status" value="1"/>
</dbReference>
<organism evidence="2">
    <name type="scientific">Thermofilum pendens</name>
    <dbReference type="NCBI Taxonomy" id="2269"/>
    <lineage>
        <taxon>Archaea</taxon>
        <taxon>Thermoproteota</taxon>
        <taxon>Thermoprotei</taxon>
        <taxon>Thermofilales</taxon>
        <taxon>Thermofilaceae</taxon>
        <taxon>Thermofilum</taxon>
    </lineage>
</organism>
<dbReference type="GO" id="GO:0000271">
    <property type="term" value="P:polysaccharide biosynthetic process"/>
    <property type="evidence" value="ECO:0007669"/>
    <property type="project" value="TreeGrafter"/>
</dbReference>
<dbReference type="GO" id="GO:0030170">
    <property type="term" value="F:pyridoxal phosphate binding"/>
    <property type="evidence" value="ECO:0007669"/>
    <property type="project" value="TreeGrafter"/>
</dbReference>
<dbReference type="InterPro" id="IPR015421">
    <property type="entry name" value="PyrdxlP-dep_Trfase_major"/>
</dbReference>
<evidence type="ECO:0000256" key="1">
    <source>
        <dbReference type="RuleBase" id="RU004508"/>
    </source>
</evidence>
<dbReference type="PIRSF" id="PIRSF000390">
    <property type="entry name" value="PLP_StrS"/>
    <property type="match status" value="1"/>
</dbReference>
<dbReference type="AlphaFoldDB" id="A0A7J3X5L1"/>
<evidence type="ECO:0000313" key="2">
    <source>
        <dbReference type="EMBL" id="HHP04434.1"/>
    </source>
</evidence>
<dbReference type="GO" id="GO:0008483">
    <property type="term" value="F:transaminase activity"/>
    <property type="evidence" value="ECO:0007669"/>
    <property type="project" value="UniProtKB-KW"/>
</dbReference>
<keyword evidence="1" id="KW-0663">Pyridoxal phosphate</keyword>
<proteinExistence type="inferred from homology"/>
<keyword evidence="2" id="KW-0032">Aminotransferase</keyword>
<dbReference type="InterPro" id="IPR015422">
    <property type="entry name" value="PyrdxlP-dep_Trfase_small"/>
</dbReference>
<comment type="caution">
    <text evidence="2">The sequence shown here is derived from an EMBL/GenBank/DDBJ whole genome shotgun (WGS) entry which is preliminary data.</text>
</comment>
<dbReference type="PANTHER" id="PTHR30244">
    <property type="entry name" value="TRANSAMINASE"/>
    <property type="match status" value="1"/>
</dbReference>
<dbReference type="Gene3D" id="3.40.640.10">
    <property type="entry name" value="Type I PLP-dependent aspartate aminotransferase-like (Major domain)"/>
    <property type="match status" value="1"/>
</dbReference>
<accession>A0A7J3X5L1</accession>
<sequence length="416" mass="45626">MRSSGEAGGLGTPAIEGGKPVRSSFKEYFPKLTEAEKRLVLEVLESGRLSSSVGSLARKFEEEFSRFIGVKYSLAVINGTAALHTAVASLGIGAGDEVITTPFSFVATATSVLHNNAVPVFADIELDTLNIDPETIPSRITPRTKAILVVHLAGHPAEMDEIVKIAREHDLVVIEDCAQAVGSEYRGKRVGSIGDVGAFSFYQTKNMTTGEGGMVTTNREDVYRSAREFIDQGQEGKYYHVILGWNYRMTELQAALGLAQLSRIDELNAQRERIARIYTDELSSLDGDLVQLPRARSYVKHTWHIYQVLLKLDRVRVSRDRVVEALRAENVLATVAYPRVIYENPLFQQLAGYGRGCPWLCPLRGGAPVAYKPGTSPKAELAARSVVTLPTLAGMTDDDAIDTATAFKKVLLYYRA</sequence>
<reference evidence="2" key="1">
    <citation type="journal article" date="2020" name="mSystems">
        <title>Genome- and Community-Level Interaction Insights into Carbon Utilization and Element Cycling Functions of Hydrothermarchaeota in Hydrothermal Sediment.</title>
        <authorList>
            <person name="Zhou Z."/>
            <person name="Liu Y."/>
            <person name="Xu W."/>
            <person name="Pan J."/>
            <person name="Luo Z.H."/>
            <person name="Li M."/>
        </authorList>
    </citation>
    <scope>NUCLEOTIDE SEQUENCE [LARGE SCALE GENOMIC DNA]</scope>
    <source>
        <strain evidence="2">SpSt-1125</strain>
    </source>
</reference>
<gene>
    <name evidence="2" type="ORF">ENM88_01615</name>
</gene>
<dbReference type="Gene3D" id="3.90.1150.10">
    <property type="entry name" value="Aspartate Aminotransferase, domain 1"/>
    <property type="match status" value="1"/>
</dbReference>
<dbReference type="CDD" id="cd00616">
    <property type="entry name" value="AHBA_syn"/>
    <property type="match status" value="1"/>
</dbReference>